<keyword evidence="4 6" id="KW-0560">Oxidoreductase</keyword>
<feature type="domain" description="Manganese/iron superoxide dismutase N-terminal" evidence="7">
    <location>
        <begin position="50"/>
        <end position="127"/>
    </location>
</feature>
<evidence type="ECO:0000259" key="8">
    <source>
        <dbReference type="Pfam" id="PF02777"/>
    </source>
</evidence>
<evidence type="ECO:0000259" key="7">
    <source>
        <dbReference type="Pfam" id="PF00081"/>
    </source>
</evidence>
<dbReference type="InterPro" id="IPR006311">
    <property type="entry name" value="TAT_signal"/>
</dbReference>
<dbReference type="Proteomes" id="UP001363151">
    <property type="component" value="Unassembled WGS sequence"/>
</dbReference>
<comment type="function">
    <text evidence="6">Destroys radicals which are normally produced within the cells and which are toxic to biological systems.</text>
</comment>
<dbReference type="PANTHER" id="PTHR43595:SF2">
    <property type="entry name" value="SMALL RIBOSOMAL SUBUNIT PROTEIN MS42"/>
    <property type="match status" value="1"/>
</dbReference>
<protein>
    <recommendedName>
        <fullName evidence="6">Superoxide dismutase</fullName>
        <ecNumber evidence="6">1.15.1.1</ecNumber>
    </recommendedName>
</protein>
<dbReference type="PIRSF" id="PIRSF000349">
    <property type="entry name" value="SODismutase"/>
    <property type="match status" value="1"/>
</dbReference>
<dbReference type="NCBIfam" id="TIGR01409">
    <property type="entry name" value="TAT_signal_seq"/>
    <property type="match status" value="1"/>
</dbReference>
<dbReference type="InterPro" id="IPR019546">
    <property type="entry name" value="TAT_signal_bac_arc"/>
</dbReference>
<feature type="domain" description="Manganese/iron superoxide dismutase C-terminal" evidence="8">
    <location>
        <begin position="136"/>
        <end position="241"/>
    </location>
</feature>
<dbReference type="Pfam" id="PF02777">
    <property type="entry name" value="Sod_Fe_C"/>
    <property type="match status" value="1"/>
</dbReference>
<dbReference type="InterPro" id="IPR019833">
    <property type="entry name" value="Mn/Fe_SOD_BS"/>
</dbReference>
<evidence type="ECO:0000256" key="1">
    <source>
        <dbReference type="ARBA" id="ARBA00001962"/>
    </source>
</evidence>
<evidence type="ECO:0000256" key="6">
    <source>
        <dbReference type="RuleBase" id="RU000414"/>
    </source>
</evidence>
<dbReference type="Pfam" id="PF00081">
    <property type="entry name" value="Sod_Fe_N"/>
    <property type="match status" value="1"/>
</dbReference>
<evidence type="ECO:0000256" key="4">
    <source>
        <dbReference type="ARBA" id="ARBA00023002"/>
    </source>
</evidence>
<evidence type="ECO:0000313" key="9">
    <source>
        <dbReference type="EMBL" id="KAK7233913.1"/>
    </source>
</evidence>
<comment type="cofactor">
    <cofactor evidence="1">
        <name>Fe cation</name>
        <dbReference type="ChEBI" id="CHEBI:24875"/>
    </cofactor>
</comment>
<dbReference type="Gene3D" id="3.55.40.20">
    <property type="entry name" value="Iron/manganese superoxide dismutase, C-terminal domain"/>
    <property type="match status" value="1"/>
</dbReference>
<dbReference type="EC" id="1.15.1.1" evidence="6"/>
<dbReference type="InterPro" id="IPR019831">
    <property type="entry name" value="Mn/Fe_SOD_N"/>
</dbReference>
<dbReference type="InterPro" id="IPR036314">
    <property type="entry name" value="SOD_C_sf"/>
</dbReference>
<keyword evidence="3 6" id="KW-0479">Metal-binding</keyword>
<evidence type="ECO:0000256" key="2">
    <source>
        <dbReference type="ARBA" id="ARBA00008714"/>
    </source>
</evidence>
<evidence type="ECO:0000256" key="5">
    <source>
        <dbReference type="ARBA" id="ARBA00023004"/>
    </source>
</evidence>
<dbReference type="InterPro" id="IPR001189">
    <property type="entry name" value="Mn/Fe_SOD"/>
</dbReference>
<name>A0ABR1FN44_AURAN</name>
<dbReference type="PROSITE" id="PS51318">
    <property type="entry name" value="TAT"/>
    <property type="match status" value="1"/>
</dbReference>
<evidence type="ECO:0000256" key="3">
    <source>
        <dbReference type="ARBA" id="ARBA00022723"/>
    </source>
</evidence>
<keyword evidence="10" id="KW-1185">Reference proteome</keyword>
<comment type="catalytic activity">
    <reaction evidence="6">
        <text>2 superoxide + 2 H(+) = H2O2 + O2</text>
        <dbReference type="Rhea" id="RHEA:20696"/>
        <dbReference type="ChEBI" id="CHEBI:15378"/>
        <dbReference type="ChEBI" id="CHEBI:15379"/>
        <dbReference type="ChEBI" id="CHEBI:16240"/>
        <dbReference type="ChEBI" id="CHEBI:18421"/>
        <dbReference type="EC" id="1.15.1.1"/>
    </reaction>
</comment>
<keyword evidence="5" id="KW-0408">Iron</keyword>
<dbReference type="InterPro" id="IPR019832">
    <property type="entry name" value="Mn/Fe_SOD_C"/>
</dbReference>
<evidence type="ECO:0000313" key="10">
    <source>
        <dbReference type="Proteomes" id="UP001363151"/>
    </source>
</evidence>
<comment type="similarity">
    <text evidence="2 6">Belongs to the iron/manganese superoxide dismutase family.</text>
</comment>
<sequence length="254" mass="27324">MPSYAFLLAAPALALRHPMSMTAQPPSRRSFVSGAAAALASAAAGPAVAYVLPDLPYDYAALEPSIDAATMKFHHDKHHATYIAGINGKLDEKDQPPIAELMKDAKAKGFNNAGGGVYNHDLFWKALAPAGKGGAPSKALAAAIDKKFGSLDKLKEEWAALGAPASTFGSGWVWLIVQGKDLAICNSPNQDNPLMKGAATEGIPILGLDVWEHAYYLKYQNRRPEYVAAFWDIVNWNQVNEWYDDALAGKAPQF</sequence>
<gene>
    <name evidence="9" type="ORF">SO694_00103074</name>
</gene>
<dbReference type="SUPFAM" id="SSF46609">
    <property type="entry name" value="Fe,Mn superoxide dismutase (SOD), N-terminal domain"/>
    <property type="match status" value="1"/>
</dbReference>
<comment type="caution">
    <text evidence="9">The sequence shown here is derived from an EMBL/GenBank/DDBJ whole genome shotgun (WGS) entry which is preliminary data.</text>
</comment>
<dbReference type="InterPro" id="IPR036324">
    <property type="entry name" value="Mn/Fe_SOD_N_sf"/>
</dbReference>
<proteinExistence type="inferred from homology"/>
<organism evidence="9 10">
    <name type="scientific">Aureococcus anophagefferens</name>
    <name type="common">Harmful bloom alga</name>
    <dbReference type="NCBI Taxonomy" id="44056"/>
    <lineage>
        <taxon>Eukaryota</taxon>
        <taxon>Sar</taxon>
        <taxon>Stramenopiles</taxon>
        <taxon>Ochrophyta</taxon>
        <taxon>Pelagophyceae</taxon>
        <taxon>Pelagomonadales</taxon>
        <taxon>Pelagomonadaceae</taxon>
        <taxon>Aureococcus</taxon>
    </lineage>
</organism>
<accession>A0ABR1FN44</accession>
<dbReference type="PANTHER" id="PTHR43595">
    <property type="entry name" value="37S RIBOSOMAL PROTEIN S26, MITOCHONDRIAL"/>
    <property type="match status" value="1"/>
</dbReference>
<dbReference type="PRINTS" id="PR01703">
    <property type="entry name" value="MNSODISMTASE"/>
</dbReference>
<dbReference type="PROSITE" id="PS00088">
    <property type="entry name" value="SOD_MN"/>
    <property type="match status" value="1"/>
</dbReference>
<dbReference type="EMBL" id="JBBJCI010000354">
    <property type="protein sequence ID" value="KAK7233913.1"/>
    <property type="molecule type" value="Genomic_DNA"/>
</dbReference>
<dbReference type="Gene3D" id="1.10.287.990">
    <property type="entry name" value="Fe,Mn superoxide dismutase (SOD) domain"/>
    <property type="match status" value="1"/>
</dbReference>
<dbReference type="SUPFAM" id="SSF54719">
    <property type="entry name" value="Fe,Mn superoxide dismutase (SOD), C-terminal domain"/>
    <property type="match status" value="1"/>
</dbReference>
<reference evidence="9 10" key="1">
    <citation type="submission" date="2024-03" db="EMBL/GenBank/DDBJ databases">
        <title>Aureococcus anophagefferens CCMP1851 and Kratosvirus quantuckense: Draft genome of a second virus-susceptible host strain in the model system.</title>
        <authorList>
            <person name="Chase E."/>
            <person name="Truchon A.R."/>
            <person name="Schepens W."/>
            <person name="Wilhelm S.W."/>
        </authorList>
    </citation>
    <scope>NUCLEOTIDE SEQUENCE [LARGE SCALE GENOMIC DNA]</scope>
    <source>
        <strain evidence="9 10">CCMP1851</strain>
    </source>
</reference>